<dbReference type="EC" id="7.1.1.-" evidence="14"/>
<dbReference type="InterPro" id="IPR006656">
    <property type="entry name" value="Mopterin_OxRdtase"/>
</dbReference>
<dbReference type="Gene3D" id="3.10.20.740">
    <property type="match status" value="1"/>
</dbReference>
<sequence length="938" mass="101488">MPDKIVGNDFGQPKAGPEDGRQGRSPHKIVGNDFGQPKSGPEDGLQGRSPHIDIDGRRYPVKAGDNLLQAILSLGLDLPYFCWHPAMGSVGACRQCAVIQYQNADDSHGRLVMACMTPVTEGMRISLQGESARHFRAGILELLMTNHPHDCPVCEEGGECHLQDMTVMTGHTFRQYRGLKRTHRNQDLGPFINHEMNRCIACYRCVRYYQDYCGGNDLQVFASHNHVYFGRHEDGALENEFSGNLVEVCPTGVFTDKTFSRHYSRKWDLQTAPSVCVHCGIGCNTSPGERYGSLRRIVNRYHGEVNGYFLCDRGRFGYDFVNGPARLHQARSAEEGPLDPNMAAGRFAAAIRDAQGIIGIGSPRASLEANFALRELVGAERFHAGIGDTEHGCLRTLLGIVRDFPVHLVSLREAEQADAVLVLGEDLTQTAPRLALALRQAVRQRAHAIAEGLGIPRWQDAAVREAAQAEKSPLFVASPAPTRLDEVAARTCRADPGAIARLGFAVAHNIHPEAPAVAGLTPEHEALAAEITGALAGAERPLIVSGTGCLSEDVLRAAGQIAAALAAKRPGQPTAVHFAVPECDSLGLAMMDAQALAHAFQTIESGMADTLLILENDLYRRADKAAVDALFDRARRVIVIDHTLHETAERAHLALPAASFAETEGTLVSSEGRAQRFFSAMQPIGDSRDAWRWLGPWTRIDDLTRALAESLPVFREITDCAPGAAFRIAGQKIPRQPHRYSGRTAMLADVRIHEPKQPDDADSALAFSMEGAALDHPPALNPFVWAPGWNSNQSVGKFQDEAGGHLRGGDPGIRLIGDGGVGEASWFAPPEAEAPPSDALRLVPLHHIFGSDETSMRSAAVAKRAPHPYLALNPEDMARLGLTEGEELELAKDVWLPVKRLPGLAAGVAGVPAGLPDLPFLETASRPWTPKKTGEDAP</sequence>
<keyword evidence="6 14" id="KW-0479">Metal-binding</keyword>
<dbReference type="SUPFAM" id="SSF54292">
    <property type="entry name" value="2Fe-2S ferredoxin-like"/>
    <property type="match status" value="1"/>
</dbReference>
<dbReference type="InterPro" id="IPR000283">
    <property type="entry name" value="NADH_UbQ_OxRdtase_75kDa_su_CS"/>
</dbReference>
<dbReference type="CDD" id="cd02788">
    <property type="entry name" value="MopB_CT_NDH-1_NuoG2-N7"/>
    <property type="match status" value="1"/>
</dbReference>
<dbReference type="Proteomes" id="UP000503004">
    <property type="component" value="Chromosome"/>
</dbReference>
<evidence type="ECO:0000256" key="4">
    <source>
        <dbReference type="ARBA" id="ARBA00022714"/>
    </source>
</evidence>
<dbReference type="InterPro" id="IPR050123">
    <property type="entry name" value="Prok_molybdopt-oxidoreductase"/>
</dbReference>
<feature type="domain" description="4Fe-4S His(Cys)3-ligated-type" evidence="18">
    <location>
        <begin position="131"/>
        <end position="170"/>
    </location>
</feature>
<evidence type="ECO:0000256" key="6">
    <source>
        <dbReference type="ARBA" id="ARBA00022723"/>
    </source>
</evidence>
<keyword evidence="5 14" id="KW-0874">Quinone</keyword>
<keyword evidence="19" id="KW-0560">Oxidoreductase</keyword>
<feature type="region of interest" description="Disordered" evidence="15">
    <location>
        <begin position="1"/>
        <end position="52"/>
    </location>
</feature>
<organism evidence="19 20">
    <name type="scientific">Methylococcus geothermalis</name>
    <dbReference type="NCBI Taxonomy" id="2681310"/>
    <lineage>
        <taxon>Bacteria</taxon>
        <taxon>Pseudomonadati</taxon>
        <taxon>Pseudomonadota</taxon>
        <taxon>Gammaproteobacteria</taxon>
        <taxon>Methylococcales</taxon>
        <taxon>Methylococcaceae</taxon>
        <taxon>Methylococcus</taxon>
    </lineage>
</organism>
<evidence type="ECO:0000259" key="16">
    <source>
        <dbReference type="PROSITE" id="PS51085"/>
    </source>
</evidence>
<comment type="subunit">
    <text evidence="12">Composed of 13 different subunits. Subunits NuoCD, E, F, and G constitute the peripheral sector of the complex.</text>
</comment>
<evidence type="ECO:0000256" key="7">
    <source>
        <dbReference type="ARBA" id="ARBA00022967"/>
    </source>
</evidence>
<evidence type="ECO:0000256" key="9">
    <source>
        <dbReference type="ARBA" id="ARBA00023014"/>
    </source>
</evidence>
<evidence type="ECO:0000256" key="5">
    <source>
        <dbReference type="ARBA" id="ARBA00022719"/>
    </source>
</evidence>
<feature type="domain" description="2Fe-2S ferredoxin-type" evidence="16">
    <location>
        <begin position="50"/>
        <end position="131"/>
    </location>
</feature>
<dbReference type="Pfam" id="PF13510">
    <property type="entry name" value="Fer2_4"/>
    <property type="match status" value="1"/>
</dbReference>
<dbReference type="InterPro" id="IPR006963">
    <property type="entry name" value="Mopterin_OxRdtase_4Fe-4S_dom"/>
</dbReference>
<dbReference type="PANTHER" id="PTHR43105:SF10">
    <property type="entry name" value="NADH-QUINONE OXIDOREDUCTASE SUBUNIT G"/>
    <property type="match status" value="1"/>
</dbReference>
<evidence type="ECO:0000259" key="18">
    <source>
        <dbReference type="PROSITE" id="PS51839"/>
    </source>
</evidence>
<evidence type="ECO:0000256" key="11">
    <source>
        <dbReference type="ARBA" id="ARBA00023075"/>
    </source>
</evidence>
<name>A0A858Q9S8_9GAMM</name>
<keyword evidence="7 14" id="KW-1278">Translocase</keyword>
<keyword evidence="20" id="KW-1185">Reference proteome</keyword>
<dbReference type="CDD" id="cd02771">
    <property type="entry name" value="MopB_NDH-1_NuoG2-N7"/>
    <property type="match status" value="1"/>
</dbReference>
<evidence type="ECO:0000256" key="1">
    <source>
        <dbReference type="ARBA" id="ARBA00001966"/>
    </source>
</evidence>
<evidence type="ECO:0000256" key="14">
    <source>
        <dbReference type="RuleBase" id="RU003525"/>
    </source>
</evidence>
<dbReference type="GO" id="GO:0042773">
    <property type="term" value="P:ATP synthesis coupled electron transport"/>
    <property type="evidence" value="ECO:0007669"/>
    <property type="project" value="InterPro"/>
</dbReference>
<feature type="region of interest" description="Disordered" evidence="15">
    <location>
        <begin position="919"/>
        <end position="938"/>
    </location>
</feature>
<dbReference type="PROSITE" id="PS51085">
    <property type="entry name" value="2FE2S_FER_2"/>
    <property type="match status" value="1"/>
</dbReference>
<keyword evidence="9 14" id="KW-0411">Iron-sulfur</keyword>
<dbReference type="Pfam" id="PF00384">
    <property type="entry name" value="Molybdopterin"/>
    <property type="match status" value="1"/>
</dbReference>
<evidence type="ECO:0000259" key="17">
    <source>
        <dbReference type="PROSITE" id="PS51669"/>
    </source>
</evidence>
<keyword evidence="11" id="KW-0830">Ubiquinone</keyword>
<dbReference type="Pfam" id="PF10588">
    <property type="entry name" value="NADH-G_4Fe-4S_3"/>
    <property type="match status" value="1"/>
</dbReference>
<dbReference type="PROSITE" id="PS00641">
    <property type="entry name" value="COMPLEX1_75K_1"/>
    <property type="match status" value="1"/>
</dbReference>
<keyword evidence="3 14" id="KW-0004">4Fe-4S</keyword>
<comment type="cofactor">
    <cofactor evidence="14">
        <name>[2Fe-2S] cluster</name>
        <dbReference type="ChEBI" id="CHEBI:190135"/>
    </cofactor>
    <text evidence="14">Binds 1 [2Fe-2S] cluster per subunit.</text>
</comment>
<accession>A0A858Q9S8</accession>
<feature type="domain" description="4Fe-4S Mo/W bis-MGD-type" evidence="17">
    <location>
        <begin position="269"/>
        <end position="325"/>
    </location>
</feature>
<dbReference type="CDD" id="cd00207">
    <property type="entry name" value="fer2"/>
    <property type="match status" value="1"/>
</dbReference>
<dbReference type="GO" id="GO:0046872">
    <property type="term" value="F:metal ion binding"/>
    <property type="evidence" value="ECO:0007669"/>
    <property type="project" value="UniProtKB-UniRule"/>
</dbReference>
<comment type="cofactor">
    <cofactor evidence="1 14">
        <name>[4Fe-4S] cluster</name>
        <dbReference type="ChEBI" id="CHEBI:49883"/>
    </cofactor>
</comment>
<gene>
    <name evidence="19" type="primary">nuoG</name>
    <name evidence="19" type="ORF">GNH96_10925</name>
</gene>
<dbReference type="GO" id="GO:0051539">
    <property type="term" value="F:4 iron, 4 sulfur cluster binding"/>
    <property type="evidence" value="ECO:0007669"/>
    <property type="project" value="UniProtKB-KW"/>
</dbReference>
<dbReference type="GO" id="GO:0048038">
    <property type="term" value="F:quinone binding"/>
    <property type="evidence" value="ECO:0007669"/>
    <property type="project" value="UniProtKB-UniRule"/>
</dbReference>
<dbReference type="KEGG" id="metu:GNH96_10925"/>
<evidence type="ECO:0000313" key="19">
    <source>
        <dbReference type="EMBL" id="QJD30436.1"/>
    </source>
</evidence>
<evidence type="ECO:0000256" key="3">
    <source>
        <dbReference type="ARBA" id="ARBA00022485"/>
    </source>
</evidence>
<protein>
    <recommendedName>
        <fullName evidence="14">NADH-quinone oxidoreductase</fullName>
        <ecNumber evidence="14">7.1.1.-</ecNumber>
    </recommendedName>
</protein>
<evidence type="ECO:0000256" key="8">
    <source>
        <dbReference type="ARBA" id="ARBA00023004"/>
    </source>
</evidence>
<keyword evidence="4 14" id="KW-0001">2Fe-2S</keyword>
<dbReference type="PROSITE" id="PS00643">
    <property type="entry name" value="COMPLEX1_75K_3"/>
    <property type="match status" value="1"/>
</dbReference>
<dbReference type="SUPFAM" id="SSF50692">
    <property type="entry name" value="ADC-like"/>
    <property type="match status" value="1"/>
</dbReference>
<evidence type="ECO:0000313" key="20">
    <source>
        <dbReference type="Proteomes" id="UP000503004"/>
    </source>
</evidence>
<keyword evidence="8 14" id="KW-0408">Iron</keyword>
<dbReference type="SMART" id="SM00929">
    <property type="entry name" value="NADH-G_4Fe-4S_3"/>
    <property type="match status" value="1"/>
</dbReference>
<comment type="catalytic activity">
    <reaction evidence="13 14">
        <text>a quinone + NADH + 5 H(+)(in) = a quinol + NAD(+) + 4 H(+)(out)</text>
        <dbReference type="Rhea" id="RHEA:57888"/>
        <dbReference type="ChEBI" id="CHEBI:15378"/>
        <dbReference type="ChEBI" id="CHEBI:24646"/>
        <dbReference type="ChEBI" id="CHEBI:57540"/>
        <dbReference type="ChEBI" id="CHEBI:57945"/>
        <dbReference type="ChEBI" id="CHEBI:132124"/>
    </reaction>
</comment>
<keyword evidence="10 14" id="KW-0520">NAD</keyword>
<dbReference type="GO" id="GO:0003954">
    <property type="term" value="F:NADH dehydrogenase activity"/>
    <property type="evidence" value="ECO:0007669"/>
    <property type="project" value="TreeGrafter"/>
</dbReference>
<proteinExistence type="inferred from homology"/>
<dbReference type="Gene3D" id="3.40.50.740">
    <property type="match status" value="1"/>
</dbReference>
<dbReference type="Pfam" id="PF04879">
    <property type="entry name" value="Molybdop_Fe4S4"/>
    <property type="match status" value="1"/>
</dbReference>
<evidence type="ECO:0000256" key="12">
    <source>
        <dbReference type="ARBA" id="ARBA00026021"/>
    </source>
</evidence>
<dbReference type="SMART" id="SM00926">
    <property type="entry name" value="Molybdop_Fe4S4"/>
    <property type="match status" value="1"/>
</dbReference>
<dbReference type="SUPFAM" id="SSF54862">
    <property type="entry name" value="4Fe-4S ferredoxins"/>
    <property type="match status" value="1"/>
</dbReference>
<dbReference type="RefSeq" id="WP_169603712.1">
    <property type="nucleotide sequence ID" value="NZ_CP046565.1"/>
</dbReference>
<evidence type="ECO:0000256" key="15">
    <source>
        <dbReference type="SAM" id="MobiDB-lite"/>
    </source>
</evidence>
<comment type="function">
    <text evidence="14">NDH-1 shuttles electrons from NADH, via FMN and iron-sulfur (Fe-S) centers, to quinones in the respiratory chain. Couples the redox reaction to proton translocation (for every two electrons transferred, four hydrogen ions are translocated across the cytoplasmic membrane), and thus conserves the redox energy in a proton gradient.</text>
</comment>
<dbReference type="InterPro" id="IPR054351">
    <property type="entry name" value="NADH_UbQ_OxRdtase_ferredoxin"/>
</dbReference>
<dbReference type="InterPro" id="IPR001041">
    <property type="entry name" value="2Fe-2S_ferredoxin-type"/>
</dbReference>
<dbReference type="AlphaFoldDB" id="A0A858Q9S8"/>
<reference evidence="20" key="1">
    <citation type="submission" date="2019-12" db="EMBL/GenBank/DDBJ databases">
        <authorList>
            <person name="Awala S.I."/>
            <person name="Rhee S.K."/>
        </authorList>
    </citation>
    <scope>NUCLEOTIDE SEQUENCE [LARGE SCALE GENOMIC DNA]</scope>
    <source>
        <strain evidence="20">IM1</strain>
    </source>
</reference>
<dbReference type="EMBL" id="CP046565">
    <property type="protein sequence ID" value="QJD30436.1"/>
    <property type="molecule type" value="Genomic_DNA"/>
</dbReference>
<evidence type="ECO:0000256" key="10">
    <source>
        <dbReference type="ARBA" id="ARBA00023027"/>
    </source>
</evidence>
<dbReference type="InterPro" id="IPR010228">
    <property type="entry name" value="NADH_UbQ_OxRdtase_Gsu"/>
</dbReference>
<evidence type="ECO:0000256" key="2">
    <source>
        <dbReference type="ARBA" id="ARBA00005404"/>
    </source>
</evidence>
<dbReference type="GO" id="GO:0016020">
    <property type="term" value="C:membrane"/>
    <property type="evidence" value="ECO:0007669"/>
    <property type="project" value="InterPro"/>
</dbReference>
<dbReference type="NCBIfam" id="TIGR01973">
    <property type="entry name" value="NuoG"/>
    <property type="match status" value="1"/>
</dbReference>
<dbReference type="PROSITE" id="PS51839">
    <property type="entry name" value="4FE4S_HC3"/>
    <property type="match status" value="1"/>
</dbReference>
<dbReference type="FunFam" id="2.20.25.90:FF:000003">
    <property type="entry name" value="NADH-quinone oxidoreductase"/>
    <property type="match status" value="1"/>
</dbReference>
<dbReference type="InterPro" id="IPR019574">
    <property type="entry name" value="NADH_UbQ_OxRdtase_Gsu_4Fe4S-bd"/>
</dbReference>
<dbReference type="PANTHER" id="PTHR43105">
    <property type="entry name" value="RESPIRATORY NITRATE REDUCTASE"/>
    <property type="match status" value="1"/>
</dbReference>
<dbReference type="Gene3D" id="3.30.200.210">
    <property type="match status" value="1"/>
</dbReference>
<evidence type="ECO:0000256" key="13">
    <source>
        <dbReference type="ARBA" id="ARBA00047712"/>
    </source>
</evidence>
<dbReference type="GO" id="GO:0051537">
    <property type="term" value="F:2 iron, 2 sulfur cluster binding"/>
    <property type="evidence" value="ECO:0007669"/>
    <property type="project" value="UniProtKB-UniRule"/>
</dbReference>
<dbReference type="SUPFAM" id="SSF53706">
    <property type="entry name" value="Formate dehydrogenase/DMSO reductase, domains 1-3"/>
    <property type="match status" value="1"/>
</dbReference>
<dbReference type="InterPro" id="IPR009010">
    <property type="entry name" value="Asp_de-COase-like_dom_sf"/>
</dbReference>
<dbReference type="PROSITE" id="PS51669">
    <property type="entry name" value="4FE4S_MOW_BIS_MGD"/>
    <property type="match status" value="1"/>
</dbReference>
<comment type="similarity">
    <text evidence="2 14">Belongs to the complex I 75 kDa subunit family.</text>
</comment>
<dbReference type="PROSITE" id="PS00642">
    <property type="entry name" value="COMPLEX1_75K_2"/>
    <property type="match status" value="1"/>
</dbReference>
<dbReference type="InterPro" id="IPR036010">
    <property type="entry name" value="2Fe-2S_ferredoxin-like_sf"/>
</dbReference>
<dbReference type="FunFam" id="3.10.20.740:FF:000002">
    <property type="entry name" value="NADH-quinone oxidoreductase"/>
    <property type="match status" value="1"/>
</dbReference>
<dbReference type="GO" id="GO:0008137">
    <property type="term" value="F:NADH dehydrogenase (ubiquinone) activity"/>
    <property type="evidence" value="ECO:0007669"/>
    <property type="project" value="UniProtKB-UniRule"/>
</dbReference>
<dbReference type="Pfam" id="PF22117">
    <property type="entry name" value="Fer4_Nqo3"/>
    <property type="match status" value="1"/>
</dbReference>